<proteinExistence type="predicted"/>
<dbReference type="EMBL" id="QOIM01000026">
    <property type="protein sequence ID" value="RCG21685.1"/>
    <property type="molecule type" value="Genomic_DNA"/>
</dbReference>
<feature type="region of interest" description="Disordered" evidence="1">
    <location>
        <begin position="1"/>
        <end position="68"/>
    </location>
</feature>
<protein>
    <submittedName>
        <fullName evidence="2">Uncharacterized protein</fullName>
    </submittedName>
</protein>
<reference evidence="2 3" key="1">
    <citation type="submission" date="2018-06" db="EMBL/GenBank/DDBJ databases">
        <title>Streptomyces reniochalinae sp. nov. and Streptomyces diacarnus sp. nov. from marine sponges.</title>
        <authorList>
            <person name="Li L."/>
        </authorList>
    </citation>
    <scope>NUCLEOTIDE SEQUENCE [LARGE SCALE GENOMIC DNA]</scope>
    <source>
        <strain evidence="2 3">LHW50302</strain>
    </source>
</reference>
<organism evidence="2 3">
    <name type="scientific">Streptomyces reniochalinae</name>
    <dbReference type="NCBI Taxonomy" id="2250578"/>
    <lineage>
        <taxon>Bacteria</taxon>
        <taxon>Bacillati</taxon>
        <taxon>Actinomycetota</taxon>
        <taxon>Actinomycetes</taxon>
        <taxon>Kitasatosporales</taxon>
        <taxon>Streptomycetaceae</taxon>
        <taxon>Streptomyces</taxon>
    </lineage>
</organism>
<dbReference type="RefSeq" id="WP_114014854.1">
    <property type="nucleotide sequence ID" value="NZ_QOIM01000026.1"/>
</dbReference>
<feature type="compositionally biased region" description="Basic and acidic residues" evidence="1">
    <location>
        <begin position="37"/>
        <end position="53"/>
    </location>
</feature>
<sequence>MADEVRPLVNEAAPEPGWSSGTTGERVRVRTGGTDAGHARHAESAVRVDKASRASESGVTSESSREAR</sequence>
<keyword evidence="3" id="KW-1185">Reference proteome</keyword>
<evidence type="ECO:0000313" key="3">
    <source>
        <dbReference type="Proteomes" id="UP000253507"/>
    </source>
</evidence>
<accession>A0A367EVS1</accession>
<dbReference type="AlphaFoldDB" id="A0A367EVS1"/>
<comment type="caution">
    <text evidence="2">The sequence shown here is derived from an EMBL/GenBank/DDBJ whole genome shotgun (WGS) entry which is preliminary data.</text>
</comment>
<gene>
    <name evidence="2" type="ORF">DQ392_08200</name>
</gene>
<evidence type="ECO:0000313" key="2">
    <source>
        <dbReference type="EMBL" id="RCG21685.1"/>
    </source>
</evidence>
<name>A0A367EVS1_9ACTN</name>
<dbReference type="Proteomes" id="UP000253507">
    <property type="component" value="Unassembled WGS sequence"/>
</dbReference>
<evidence type="ECO:0000256" key="1">
    <source>
        <dbReference type="SAM" id="MobiDB-lite"/>
    </source>
</evidence>